<organism evidence="1 2">
    <name type="scientific">Umezawaea tangerina</name>
    <dbReference type="NCBI Taxonomy" id="84725"/>
    <lineage>
        <taxon>Bacteria</taxon>
        <taxon>Bacillati</taxon>
        <taxon>Actinomycetota</taxon>
        <taxon>Actinomycetes</taxon>
        <taxon>Pseudonocardiales</taxon>
        <taxon>Pseudonocardiaceae</taxon>
        <taxon>Umezawaea</taxon>
    </lineage>
</organism>
<proteinExistence type="predicted"/>
<keyword evidence="2" id="KW-1185">Reference proteome</keyword>
<name>A0A2T0SSM6_9PSEU</name>
<dbReference type="Proteomes" id="UP000239494">
    <property type="component" value="Unassembled WGS sequence"/>
</dbReference>
<dbReference type="OrthoDB" id="4555377at2"/>
<reference evidence="1 2" key="1">
    <citation type="submission" date="2018-03" db="EMBL/GenBank/DDBJ databases">
        <title>Genomic Encyclopedia of Archaeal and Bacterial Type Strains, Phase II (KMG-II): from individual species to whole genera.</title>
        <authorList>
            <person name="Goeker M."/>
        </authorList>
    </citation>
    <scope>NUCLEOTIDE SEQUENCE [LARGE SCALE GENOMIC DNA]</scope>
    <source>
        <strain evidence="1 2">DSM 44720</strain>
    </source>
</reference>
<gene>
    <name evidence="1" type="ORF">CLV43_112340</name>
</gene>
<evidence type="ECO:0000313" key="1">
    <source>
        <dbReference type="EMBL" id="PRY36410.1"/>
    </source>
</evidence>
<protein>
    <submittedName>
        <fullName evidence="1">Uncharacterized protein</fullName>
    </submittedName>
</protein>
<evidence type="ECO:0000313" key="2">
    <source>
        <dbReference type="Proteomes" id="UP000239494"/>
    </source>
</evidence>
<dbReference type="AlphaFoldDB" id="A0A2T0SSM6"/>
<dbReference type="EMBL" id="PVTF01000012">
    <property type="protein sequence ID" value="PRY36410.1"/>
    <property type="molecule type" value="Genomic_DNA"/>
</dbReference>
<accession>A0A2T0SSM6</accession>
<comment type="caution">
    <text evidence="1">The sequence shown here is derived from an EMBL/GenBank/DDBJ whole genome shotgun (WGS) entry which is preliminary data.</text>
</comment>
<sequence>MPEPVLLSIATAVVTKAVAGLYQLVRTKLAGDPAAIAVLEAAETAGAGSPEVAELGSALDVVTSEVVNGVSS</sequence>
<dbReference type="RefSeq" id="WP_106193000.1">
    <property type="nucleotide sequence ID" value="NZ_PVTF01000012.1"/>
</dbReference>